<dbReference type="Pfam" id="PF00447">
    <property type="entry name" value="HSF_DNA-bind"/>
    <property type="match status" value="1"/>
</dbReference>
<comment type="subcellular location">
    <subcellularLocation>
        <location evidence="1">Nucleus</location>
    </subcellularLocation>
</comment>
<evidence type="ECO:0000256" key="1">
    <source>
        <dbReference type="ARBA" id="ARBA00004123"/>
    </source>
</evidence>
<dbReference type="SMART" id="SM00415">
    <property type="entry name" value="HSF"/>
    <property type="match status" value="1"/>
</dbReference>
<gene>
    <name evidence="12" type="ORF">SAY87_031355</name>
</gene>
<proteinExistence type="inferred from homology"/>
<keyword evidence="13" id="KW-1185">Reference proteome</keyword>
<keyword evidence="3" id="KW-0805">Transcription regulation</keyword>
<dbReference type="AlphaFoldDB" id="A0AAN7QN03"/>
<evidence type="ECO:0000256" key="4">
    <source>
        <dbReference type="ARBA" id="ARBA00023016"/>
    </source>
</evidence>
<organism evidence="12 13">
    <name type="scientific">Trapa incisa</name>
    <dbReference type="NCBI Taxonomy" id="236973"/>
    <lineage>
        <taxon>Eukaryota</taxon>
        <taxon>Viridiplantae</taxon>
        <taxon>Streptophyta</taxon>
        <taxon>Embryophyta</taxon>
        <taxon>Tracheophyta</taxon>
        <taxon>Spermatophyta</taxon>
        <taxon>Magnoliopsida</taxon>
        <taxon>eudicotyledons</taxon>
        <taxon>Gunneridae</taxon>
        <taxon>Pentapetalae</taxon>
        <taxon>rosids</taxon>
        <taxon>malvids</taxon>
        <taxon>Myrtales</taxon>
        <taxon>Lythraceae</taxon>
        <taxon>Trapa</taxon>
    </lineage>
</organism>
<sequence>MDDYLGSSSSLPPFLSKTYEMVDDSSSDSIVSWSETNKSFVVWNHPEFARVLLPMYFKHNNFSSFIRQLNTYGFRKVDPEKWEFANDDFIRGQPNLLRNIHRRKPVHSHSVQNAQAKGTTPVTDSEKQGLKDNIERLKTEKESILLEVRKNEEERTQLDFQIHSLKDRFHSMEQRQRSIVSNLADVLQKPGLVLTFLFETDTNDKKRRLPRLGYLQDEAIEEESGMETNSNKENTEEASLGLSSMMDLYDQLEASLTIWESIMSDVCQSVDQQASNSDHLEFDEAASFAECPETDMNSELVIVASSETPDSAPSKEQSGVNLVRTGANDFFWAQFLTENPGSSENQEVQSERIDENESKDSSDGRNLWSFTAVNNLAEQICHLTPR</sequence>
<name>A0AAN7QN03_9MYRT</name>
<dbReference type="GO" id="GO:0005634">
    <property type="term" value="C:nucleus"/>
    <property type="evidence" value="ECO:0007669"/>
    <property type="project" value="UniProtKB-SubCell"/>
</dbReference>
<evidence type="ECO:0000256" key="7">
    <source>
        <dbReference type="ARBA" id="ARBA00023242"/>
    </source>
</evidence>
<evidence type="ECO:0000256" key="5">
    <source>
        <dbReference type="ARBA" id="ARBA00023125"/>
    </source>
</evidence>
<dbReference type="SUPFAM" id="SSF46785">
    <property type="entry name" value="Winged helix' DNA-binding domain"/>
    <property type="match status" value="1"/>
</dbReference>
<comment type="similarity">
    <text evidence="8">Belongs to the HSF family. Class A subfamily.</text>
</comment>
<dbReference type="PANTHER" id="PTHR10015:SF161">
    <property type="entry name" value="HEAT STRESS TRANSCRIPTION FACTOR A-4A"/>
    <property type="match status" value="1"/>
</dbReference>
<evidence type="ECO:0000256" key="9">
    <source>
        <dbReference type="SAM" id="Coils"/>
    </source>
</evidence>
<keyword evidence="6" id="KW-0804">Transcription</keyword>
<comment type="caution">
    <text evidence="12">The sequence shown here is derived from an EMBL/GenBank/DDBJ whole genome shotgun (WGS) entry which is preliminary data.</text>
</comment>
<dbReference type="GO" id="GO:0034605">
    <property type="term" value="P:cellular response to heat"/>
    <property type="evidence" value="ECO:0007669"/>
    <property type="project" value="TreeGrafter"/>
</dbReference>
<feature type="region of interest" description="Disordered" evidence="10">
    <location>
        <begin position="105"/>
        <end position="127"/>
    </location>
</feature>
<feature type="compositionally biased region" description="Basic and acidic residues" evidence="10">
    <location>
        <begin position="349"/>
        <end position="363"/>
    </location>
</feature>
<dbReference type="Gene3D" id="1.10.10.10">
    <property type="entry name" value="Winged helix-like DNA-binding domain superfamily/Winged helix DNA-binding domain"/>
    <property type="match status" value="1"/>
</dbReference>
<keyword evidence="5" id="KW-0238">DNA-binding</keyword>
<evidence type="ECO:0000256" key="10">
    <source>
        <dbReference type="SAM" id="MobiDB-lite"/>
    </source>
</evidence>
<feature type="domain" description="HSF-type DNA-binding" evidence="11">
    <location>
        <begin position="53"/>
        <end position="77"/>
    </location>
</feature>
<evidence type="ECO:0000313" key="12">
    <source>
        <dbReference type="EMBL" id="KAK4770823.1"/>
    </source>
</evidence>
<feature type="coiled-coil region" evidence="9">
    <location>
        <begin position="127"/>
        <end position="154"/>
    </location>
</feature>
<keyword evidence="7" id="KW-0539">Nucleus</keyword>
<dbReference type="GO" id="GO:0000978">
    <property type="term" value="F:RNA polymerase II cis-regulatory region sequence-specific DNA binding"/>
    <property type="evidence" value="ECO:0007669"/>
    <property type="project" value="TreeGrafter"/>
</dbReference>
<dbReference type="EMBL" id="JAXIOK010000005">
    <property type="protein sequence ID" value="KAK4770823.1"/>
    <property type="molecule type" value="Genomic_DNA"/>
</dbReference>
<feature type="region of interest" description="Disordered" evidence="10">
    <location>
        <begin position="340"/>
        <end position="367"/>
    </location>
</feature>
<dbReference type="PRINTS" id="PR00056">
    <property type="entry name" value="HSFDOMAIN"/>
</dbReference>
<dbReference type="FunFam" id="1.10.10.10:FF:000057">
    <property type="entry name" value="Heat shock transcription factor 1"/>
    <property type="match status" value="1"/>
</dbReference>
<dbReference type="InterPro" id="IPR036390">
    <property type="entry name" value="WH_DNA-bd_sf"/>
</dbReference>
<dbReference type="PROSITE" id="PS00434">
    <property type="entry name" value="HSF_DOMAIN"/>
    <property type="match status" value="1"/>
</dbReference>
<dbReference type="GO" id="GO:0003700">
    <property type="term" value="F:DNA-binding transcription factor activity"/>
    <property type="evidence" value="ECO:0007669"/>
    <property type="project" value="InterPro"/>
</dbReference>
<accession>A0AAN7QN03</accession>
<protein>
    <recommendedName>
        <fullName evidence="11">HSF-type DNA-binding domain-containing protein</fullName>
    </recommendedName>
</protein>
<dbReference type="GO" id="GO:0006357">
    <property type="term" value="P:regulation of transcription by RNA polymerase II"/>
    <property type="evidence" value="ECO:0007669"/>
    <property type="project" value="TreeGrafter"/>
</dbReference>
<feature type="compositionally biased region" description="Polar residues" evidence="10">
    <location>
        <begin position="109"/>
        <end position="123"/>
    </location>
</feature>
<keyword evidence="2" id="KW-0597">Phosphoprotein</keyword>
<evidence type="ECO:0000313" key="13">
    <source>
        <dbReference type="Proteomes" id="UP001345219"/>
    </source>
</evidence>
<dbReference type="PANTHER" id="PTHR10015">
    <property type="entry name" value="HEAT SHOCK TRANSCRIPTION FACTOR"/>
    <property type="match status" value="1"/>
</dbReference>
<dbReference type="InterPro" id="IPR036388">
    <property type="entry name" value="WH-like_DNA-bd_sf"/>
</dbReference>
<keyword evidence="4" id="KW-0346">Stress response</keyword>
<dbReference type="Proteomes" id="UP001345219">
    <property type="component" value="Chromosome 24"/>
</dbReference>
<dbReference type="InterPro" id="IPR000232">
    <property type="entry name" value="HSF_DNA-bd"/>
</dbReference>
<evidence type="ECO:0000256" key="2">
    <source>
        <dbReference type="ARBA" id="ARBA00022553"/>
    </source>
</evidence>
<evidence type="ECO:0000256" key="8">
    <source>
        <dbReference type="ARBA" id="ARBA00061350"/>
    </source>
</evidence>
<evidence type="ECO:0000259" key="11">
    <source>
        <dbReference type="PROSITE" id="PS00434"/>
    </source>
</evidence>
<evidence type="ECO:0000256" key="3">
    <source>
        <dbReference type="ARBA" id="ARBA00023015"/>
    </source>
</evidence>
<evidence type="ECO:0000256" key="6">
    <source>
        <dbReference type="ARBA" id="ARBA00023163"/>
    </source>
</evidence>
<reference evidence="12 13" key="1">
    <citation type="journal article" date="2023" name="Hortic Res">
        <title>Pangenome of water caltrop reveals structural variations and asymmetric subgenome divergence after allopolyploidization.</title>
        <authorList>
            <person name="Zhang X."/>
            <person name="Chen Y."/>
            <person name="Wang L."/>
            <person name="Yuan Y."/>
            <person name="Fang M."/>
            <person name="Shi L."/>
            <person name="Lu R."/>
            <person name="Comes H.P."/>
            <person name="Ma Y."/>
            <person name="Chen Y."/>
            <person name="Huang G."/>
            <person name="Zhou Y."/>
            <person name="Zheng Z."/>
            <person name="Qiu Y."/>
        </authorList>
    </citation>
    <scope>NUCLEOTIDE SEQUENCE [LARGE SCALE GENOMIC DNA]</scope>
    <source>
        <tissue evidence="12">Roots</tissue>
    </source>
</reference>
<keyword evidence="9" id="KW-0175">Coiled coil</keyword>